<evidence type="ECO:0000313" key="3">
    <source>
        <dbReference type="Proteomes" id="UP000644020"/>
    </source>
</evidence>
<protein>
    <recommendedName>
        <fullName evidence="1">DUF7691 domain-containing protein</fullName>
    </recommendedName>
</protein>
<dbReference type="AlphaFoldDB" id="A0A918T6I1"/>
<reference evidence="2" key="2">
    <citation type="submission" date="2020-09" db="EMBL/GenBank/DDBJ databases">
        <authorList>
            <person name="Sun Q."/>
            <person name="Ohkuma M."/>
        </authorList>
    </citation>
    <scope>NUCLEOTIDE SEQUENCE</scope>
    <source>
        <strain evidence="2">JCM 4518</strain>
    </source>
</reference>
<dbReference type="Pfam" id="PF24740">
    <property type="entry name" value="DUF7691"/>
    <property type="match status" value="1"/>
</dbReference>
<gene>
    <name evidence="2" type="ORF">GCM10010305_38430</name>
</gene>
<proteinExistence type="predicted"/>
<sequence length="63" mass="6859">MPSGMMWRGADAEGECTGKAYARALQHVIDHCGSDLMDLGVHSRPDLLLDRRPNGTAAERAYS</sequence>
<name>A0A918T6I1_9ACTN</name>
<dbReference type="Proteomes" id="UP000644020">
    <property type="component" value="Unassembled WGS sequence"/>
</dbReference>
<feature type="domain" description="DUF7691" evidence="1">
    <location>
        <begin position="11"/>
        <end position="53"/>
    </location>
</feature>
<keyword evidence="3" id="KW-1185">Reference proteome</keyword>
<reference evidence="2" key="1">
    <citation type="journal article" date="2014" name="Int. J. Syst. Evol. Microbiol.">
        <title>Complete genome sequence of Corynebacterium casei LMG S-19264T (=DSM 44701T), isolated from a smear-ripened cheese.</title>
        <authorList>
            <consortium name="US DOE Joint Genome Institute (JGI-PGF)"/>
            <person name="Walter F."/>
            <person name="Albersmeier A."/>
            <person name="Kalinowski J."/>
            <person name="Ruckert C."/>
        </authorList>
    </citation>
    <scope>NUCLEOTIDE SEQUENCE</scope>
    <source>
        <strain evidence="2">JCM 4518</strain>
    </source>
</reference>
<organism evidence="2 3">
    <name type="scientific">Streptomyces termitum</name>
    <dbReference type="NCBI Taxonomy" id="67368"/>
    <lineage>
        <taxon>Bacteria</taxon>
        <taxon>Bacillati</taxon>
        <taxon>Actinomycetota</taxon>
        <taxon>Actinomycetes</taxon>
        <taxon>Kitasatosporales</taxon>
        <taxon>Streptomycetaceae</taxon>
        <taxon>Streptomyces</taxon>
    </lineage>
</organism>
<evidence type="ECO:0000259" key="1">
    <source>
        <dbReference type="Pfam" id="PF24740"/>
    </source>
</evidence>
<accession>A0A918T6I1</accession>
<dbReference type="InterPro" id="IPR056108">
    <property type="entry name" value="DUF7691"/>
</dbReference>
<dbReference type="EMBL" id="BMUL01000009">
    <property type="protein sequence ID" value="GHA90983.1"/>
    <property type="molecule type" value="Genomic_DNA"/>
</dbReference>
<comment type="caution">
    <text evidence="2">The sequence shown here is derived from an EMBL/GenBank/DDBJ whole genome shotgun (WGS) entry which is preliminary data.</text>
</comment>
<evidence type="ECO:0000313" key="2">
    <source>
        <dbReference type="EMBL" id="GHA90983.1"/>
    </source>
</evidence>